<protein>
    <recommendedName>
        <fullName evidence="3">Lactate dehydrogenase</fullName>
    </recommendedName>
</protein>
<comment type="caution">
    <text evidence="1">The sequence shown here is derived from an EMBL/GenBank/DDBJ whole genome shotgun (WGS) entry which is preliminary data.</text>
</comment>
<gene>
    <name evidence="1" type="ORF">BgramDRAFT_0848</name>
</gene>
<evidence type="ECO:0000313" key="2">
    <source>
        <dbReference type="Proteomes" id="UP000005045"/>
    </source>
</evidence>
<accession>B1FUH4</accession>
<keyword evidence="2" id="KW-1185">Reference proteome</keyword>
<organism evidence="1 2">
    <name type="scientific">Paraburkholderia graminis (strain ATCC 700544 / DSM 17151 / LMG 18924 / NCIMB 13744 / C4D1M)</name>
    <dbReference type="NCBI Taxonomy" id="396598"/>
    <lineage>
        <taxon>Bacteria</taxon>
        <taxon>Pseudomonadati</taxon>
        <taxon>Pseudomonadota</taxon>
        <taxon>Betaproteobacteria</taxon>
        <taxon>Burkholderiales</taxon>
        <taxon>Burkholderiaceae</taxon>
        <taxon>Paraburkholderia</taxon>
    </lineage>
</organism>
<evidence type="ECO:0008006" key="3">
    <source>
        <dbReference type="Google" id="ProtNLM"/>
    </source>
</evidence>
<dbReference type="Proteomes" id="UP000005045">
    <property type="component" value="Unassembled WGS sequence"/>
</dbReference>
<reference evidence="1 2" key="1">
    <citation type="submission" date="2008-03" db="EMBL/GenBank/DDBJ databases">
        <title>Sequencing of the draft genome and assembly of Burkholderia graminis C4D1M.</title>
        <authorList>
            <consortium name="US DOE Joint Genome Institute (JGI-PGF)"/>
            <person name="Copeland A."/>
            <person name="Lucas S."/>
            <person name="Lapidus A."/>
            <person name="Glavina del Rio T."/>
            <person name="Dalin E."/>
            <person name="Tice H."/>
            <person name="Bruce D."/>
            <person name="Goodwin L."/>
            <person name="Pitluck S."/>
            <person name="Larimer F."/>
            <person name="Land M.L."/>
            <person name="Hauser L."/>
            <person name="Tiedje J."/>
            <person name="Richardson P."/>
        </authorList>
    </citation>
    <scope>NUCLEOTIDE SEQUENCE [LARGE SCALE GENOMIC DNA]</scope>
    <source>
        <strain evidence="2">ATCC 700544 / DSM 17151 / LMG 18924 / NCIMB 13744 / C4D1M</strain>
    </source>
</reference>
<proteinExistence type="predicted"/>
<sequence length="515" mass="53580">MTTLSSLNLAAPLVPTPRSDSVNPAVAVDGDARRMVALSPSAIVTIPSASSITVLETYTPEGTLSAAMPTVSWASDNRDAVTLRMAGNYAAQTMAGRFAGLGSALLDRFRTTGSDYSQTVSVGSAGVGGIGRSSQQPAGQIGLTVRTASGVTVEIALGSEDGGLSVSIKSSGALSESERNALAKLSEGFQQAIDGLGAVPPKLDLSGLTQSDTSVLASVSFEYSITGAGNADVSASYSQDSAARSLSVTSAAGTMSVKVDTSHSALWGTNAQRAASVASYLQQFDHANSRGHGNATLMSMFEDGFAQMNESYGTPSAEVLPGTGYGPGLQQSAQAMLTGLADFSASITDASASPNPMRPGEIDAFSYQVSQTTQLEGSRFEGKISQSQRSHLVASYHQALKGGAKPALTSLRSSQNYDYVRIDDSGESAVQLAMERGALAHASLRQTSDRSTRHLKYERGVLTSDLATPEETSRSTELLSLLEPLIDKGDAARNSAEWQQALSRVHRMILLNASK</sequence>
<dbReference type="RefSeq" id="WP_006047408.1">
    <property type="nucleotide sequence ID" value="NZ_ABLD01000002.1"/>
</dbReference>
<evidence type="ECO:0000313" key="1">
    <source>
        <dbReference type="EMBL" id="EDT12284.1"/>
    </source>
</evidence>
<dbReference type="EMBL" id="ABLD01000002">
    <property type="protein sequence ID" value="EDT12284.1"/>
    <property type="molecule type" value="Genomic_DNA"/>
</dbReference>
<name>B1FUH4_PARG4</name>
<dbReference type="AlphaFoldDB" id="B1FUH4"/>